<dbReference type="InterPro" id="IPR036179">
    <property type="entry name" value="Ig-like_dom_sf"/>
</dbReference>
<keyword evidence="5 11" id="KW-1133">Transmembrane helix</keyword>
<evidence type="ECO:0000256" key="8">
    <source>
        <dbReference type="ARBA" id="ARBA00023170"/>
    </source>
</evidence>
<dbReference type="GO" id="GO:0007166">
    <property type="term" value="P:cell surface receptor signaling pathway"/>
    <property type="evidence" value="ECO:0007669"/>
    <property type="project" value="TreeGrafter"/>
</dbReference>
<dbReference type="GO" id="GO:0006955">
    <property type="term" value="P:immune response"/>
    <property type="evidence" value="ECO:0007669"/>
    <property type="project" value="TreeGrafter"/>
</dbReference>
<dbReference type="GO" id="GO:0009897">
    <property type="term" value="C:external side of plasma membrane"/>
    <property type="evidence" value="ECO:0007669"/>
    <property type="project" value="TreeGrafter"/>
</dbReference>
<keyword evidence="4 12" id="KW-0732">Signal</keyword>
<evidence type="ECO:0000256" key="7">
    <source>
        <dbReference type="ARBA" id="ARBA00023157"/>
    </source>
</evidence>
<evidence type="ECO:0000256" key="6">
    <source>
        <dbReference type="ARBA" id="ARBA00023136"/>
    </source>
</evidence>
<keyword evidence="7" id="KW-1015">Disulfide bond</keyword>
<comment type="caution">
    <text evidence="13">The sequence shown here is derived from an EMBL/GenBank/DDBJ whole genome shotgun (WGS) entry which is preliminary data.</text>
</comment>
<evidence type="ECO:0000256" key="4">
    <source>
        <dbReference type="ARBA" id="ARBA00022729"/>
    </source>
</evidence>
<organism evidence="13 14">
    <name type="scientific">Patella caerulea</name>
    <name type="common">Rayed Mediterranean limpet</name>
    <dbReference type="NCBI Taxonomy" id="87958"/>
    <lineage>
        <taxon>Eukaryota</taxon>
        <taxon>Metazoa</taxon>
        <taxon>Spiralia</taxon>
        <taxon>Lophotrochozoa</taxon>
        <taxon>Mollusca</taxon>
        <taxon>Gastropoda</taxon>
        <taxon>Patellogastropoda</taxon>
        <taxon>Patelloidea</taxon>
        <taxon>Patellidae</taxon>
        <taxon>Patella</taxon>
    </lineage>
</organism>
<keyword evidence="8" id="KW-0675">Receptor</keyword>
<evidence type="ECO:0000256" key="5">
    <source>
        <dbReference type="ARBA" id="ARBA00022989"/>
    </source>
</evidence>
<gene>
    <name evidence="13" type="ORF">SNE40_006029</name>
</gene>
<proteinExistence type="predicted"/>
<reference evidence="13 14" key="1">
    <citation type="submission" date="2024-01" db="EMBL/GenBank/DDBJ databases">
        <title>The genome of the rayed Mediterranean limpet Patella caerulea (Linnaeus, 1758).</title>
        <authorList>
            <person name="Anh-Thu Weber A."/>
            <person name="Halstead-Nussloch G."/>
        </authorList>
    </citation>
    <scope>NUCLEOTIDE SEQUENCE [LARGE SCALE GENOMIC DNA]</scope>
    <source>
        <strain evidence="13">AATW-2023a</strain>
        <tissue evidence="13">Whole specimen</tissue>
    </source>
</reference>
<dbReference type="Proteomes" id="UP001347796">
    <property type="component" value="Unassembled WGS sequence"/>
</dbReference>
<feature type="transmembrane region" description="Helical" evidence="11">
    <location>
        <begin position="371"/>
        <end position="396"/>
    </location>
</feature>
<keyword evidence="3 11" id="KW-0812">Transmembrane</keyword>
<sequence length="443" mass="50715">MNPYTLLTFLLYSHVIAGVQGSTWWFKPGNDEYSSLSGCNIELIWNILIKDHTTTIAKTTTPEHKLNDDERYVIYSSESEQGQDISLIIPHATVNDSGVYRCTVDYTPRHKDINVNVTDFIWMPDKTSIEVQEGEDINLEWKYVTRATFKSILVYRISYEDSRKQYLGNLTADNMDNQEQRRVGRFSVTVNKDGDGVVLTLRKVTEEDVKYNYFIELVYSDTCLMKSGPTFLNKESKVYSRTPVIKSRRQEDINFVWYYEYISPVITILFTRRTPGNEIDKIGYWHDGEFEPQMADGESRLKFNQTEGNVTNVIKGQITLTLLAASMEDFNYDYICRIIFRDKQESSWNILLEEKAPLFVKDGSGLSTGEVAGIAVSVVVGIVILVVILLILVIVLSRRSEFVRQKIQSYTGGNNIDKENQAEINPLRGSNIKSEDEAPVEEV</sequence>
<dbReference type="EMBL" id="JAZGQO010000005">
    <property type="protein sequence ID" value="KAK6186753.1"/>
    <property type="molecule type" value="Genomic_DNA"/>
</dbReference>
<feature type="chain" id="PRO_5043021931" description="Ig-like domain-containing protein" evidence="12">
    <location>
        <begin position="22"/>
        <end position="443"/>
    </location>
</feature>
<evidence type="ECO:0008006" key="15">
    <source>
        <dbReference type="Google" id="ProtNLM"/>
    </source>
</evidence>
<keyword evidence="10" id="KW-0393">Immunoglobulin domain</keyword>
<evidence type="ECO:0000256" key="2">
    <source>
        <dbReference type="ARBA" id="ARBA00022475"/>
    </source>
</evidence>
<evidence type="ECO:0000313" key="13">
    <source>
        <dbReference type="EMBL" id="KAK6186753.1"/>
    </source>
</evidence>
<feature type="signal peptide" evidence="12">
    <location>
        <begin position="1"/>
        <end position="21"/>
    </location>
</feature>
<accession>A0AAN8K6M3</accession>
<protein>
    <recommendedName>
        <fullName evidence="15">Ig-like domain-containing protein</fullName>
    </recommendedName>
</protein>
<dbReference type="AlphaFoldDB" id="A0AAN8K6M3"/>
<evidence type="ECO:0000313" key="14">
    <source>
        <dbReference type="Proteomes" id="UP001347796"/>
    </source>
</evidence>
<keyword evidence="2" id="KW-1003">Cell membrane</keyword>
<dbReference type="SUPFAM" id="SSF48726">
    <property type="entry name" value="Immunoglobulin"/>
    <property type="match status" value="1"/>
</dbReference>
<dbReference type="GO" id="GO:0071222">
    <property type="term" value="P:cellular response to lipopolysaccharide"/>
    <property type="evidence" value="ECO:0007669"/>
    <property type="project" value="TreeGrafter"/>
</dbReference>
<evidence type="ECO:0000256" key="1">
    <source>
        <dbReference type="ARBA" id="ARBA00004251"/>
    </source>
</evidence>
<name>A0AAN8K6M3_PATCE</name>
<evidence type="ECO:0000256" key="10">
    <source>
        <dbReference type="ARBA" id="ARBA00023319"/>
    </source>
</evidence>
<evidence type="ECO:0000256" key="12">
    <source>
        <dbReference type="SAM" id="SignalP"/>
    </source>
</evidence>
<keyword evidence="9" id="KW-0325">Glycoprotein</keyword>
<dbReference type="PANTHER" id="PTHR25466">
    <property type="entry name" value="T-LYMPHOCYTE ACTIVATION ANTIGEN"/>
    <property type="match status" value="1"/>
</dbReference>
<evidence type="ECO:0000256" key="9">
    <source>
        <dbReference type="ARBA" id="ARBA00023180"/>
    </source>
</evidence>
<evidence type="ECO:0000256" key="11">
    <source>
        <dbReference type="SAM" id="Phobius"/>
    </source>
</evidence>
<dbReference type="InterPro" id="IPR013783">
    <property type="entry name" value="Ig-like_fold"/>
</dbReference>
<evidence type="ECO:0000256" key="3">
    <source>
        <dbReference type="ARBA" id="ARBA00022692"/>
    </source>
</evidence>
<keyword evidence="6 11" id="KW-0472">Membrane</keyword>
<comment type="subcellular location">
    <subcellularLocation>
        <location evidence="1">Cell membrane</location>
        <topology evidence="1">Single-pass type I membrane protein</topology>
    </subcellularLocation>
</comment>
<dbReference type="Gene3D" id="2.60.40.10">
    <property type="entry name" value="Immunoglobulins"/>
    <property type="match status" value="2"/>
</dbReference>
<keyword evidence="14" id="KW-1185">Reference proteome</keyword>
<dbReference type="PANTHER" id="PTHR25466:SF9">
    <property type="entry name" value="FIBRONECTIN TYPE-III DOMAIN-CONTAINING PROTEIN"/>
    <property type="match status" value="1"/>
</dbReference>
<dbReference type="InterPro" id="IPR051713">
    <property type="entry name" value="T-cell_Activation_Regulation"/>
</dbReference>